<keyword evidence="1" id="KW-1133">Transmembrane helix</keyword>
<dbReference type="EMBL" id="JBGBPQ010000016">
    <property type="protein sequence ID" value="KAL1508705.1"/>
    <property type="molecule type" value="Genomic_DNA"/>
</dbReference>
<keyword evidence="1" id="KW-0472">Membrane</keyword>
<feature type="transmembrane region" description="Helical" evidence="1">
    <location>
        <begin position="168"/>
        <end position="193"/>
    </location>
</feature>
<dbReference type="AlphaFoldDB" id="A0AB34IXL5"/>
<proteinExistence type="predicted"/>
<evidence type="ECO:0000313" key="2">
    <source>
        <dbReference type="EMBL" id="KAL1508705.1"/>
    </source>
</evidence>
<gene>
    <name evidence="2" type="ORF">AB1Y20_004800</name>
</gene>
<reference evidence="2 3" key="1">
    <citation type="journal article" date="2024" name="Science">
        <title>Giant polyketide synthase enzymes in the biosynthesis of giant marine polyether toxins.</title>
        <authorList>
            <person name="Fallon T.R."/>
            <person name="Shende V.V."/>
            <person name="Wierzbicki I.H."/>
            <person name="Pendleton A.L."/>
            <person name="Watervoot N.F."/>
            <person name="Auber R.P."/>
            <person name="Gonzalez D.J."/>
            <person name="Wisecaver J.H."/>
            <person name="Moore B.S."/>
        </authorList>
    </citation>
    <scope>NUCLEOTIDE SEQUENCE [LARGE SCALE GENOMIC DNA]</scope>
    <source>
        <strain evidence="2 3">12B1</strain>
    </source>
</reference>
<accession>A0AB34IXL5</accession>
<feature type="transmembrane region" description="Helical" evidence="1">
    <location>
        <begin position="234"/>
        <end position="259"/>
    </location>
</feature>
<keyword evidence="3" id="KW-1185">Reference proteome</keyword>
<dbReference type="Proteomes" id="UP001515480">
    <property type="component" value="Unassembled WGS sequence"/>
</dbReference>
<name>A0AB34IXL5_PRYPA</name>
<protein>
    <submittedName>
        <fullName evidence="2">Uncharacterized protein</fullName>
    </submittedName>
</protein>
<sequence>MDALTVLAVAGVTLGLLLYTSTFCLVPLQSKFLQKYQELNGFLPPFNRAPLGLPGRGLIGWRILTNPLHETIMPEQLLCASGEVWGVTFVLAWTLTAIFNPGTIANNPIKDRIGYNNVCVGFDTAPANFICLPLITLSTVFGFAAAFTDIQRAVLERSTDGPSARSLFKFRLTICVDIILMASMLCLPLLLLIDPTVSPLGHLLVFIQNLISRLLSFVVPFIRENAQRDQITRPRWLFLMAFAGISMILPVCWLIDFILYDPKQISHPINPIFLCIFDWSWVIFATVYSGWVPQFEAISIQFRLIQLNESGDQENADTKGIAFITHAASAAI</sequence>
<feature type="transmembrane region" description="Helical" evidence="1">
    <location>
        <begin position="84"/>
        <end position="105"/>
    </location>
</feature>
<keyword evidence="1" id="KW-0812">Transmembrane</keyword>
<feature type="transmembrane region" description="Helical" evidence="1">
    <location>
        <begin position="271"/>
        <end position="291"/>
    </location>
</feature>
<feature type="transmembrane region" description="Helical" evidence="1">
    <location>
        <begin position="125"/>
        <end position="147"/>
    </location>
</feature>
<comment type="caution">
    <text evidence="2">The sequence shown here is derived from an EMBL/GenBank/DDBJ whole genome shotgun (WGS) entry which is preliminary data.</text>
</comment>
<evidence type="ECO:0000313" key="3">
    <source>
        <dbReference type="Proteomes" id="UP001515480"/>
    </source>
</evidence>
<evidence type="ECO:0000256" key="1">
    <source>
        <dbReference type="SAM" id="Phobius"/>
    </source>
</evidence>
<organism evidence="2 3">
    <name type="scientific">Prymnesium parvum</name>
    <name type="common">Toxic golden alga</name>
    <dbReference type="NCBI Taxonomy" id="97485"/>
    <lineage>
        <taxon>Eukaryota</taxon>
        <taxon>Haptista</taxon>
        <taxon>Haptophyta</taxon>
        <taxon>Prymnesiophyceae</taxon>
        <taxon>Prymnesiales</taxon>
        <taxon>Prymnesiaceae</taxon>
        <taxon>Prymnesium</taxon>
    </lineage>
</organism>
<feature type="transmembrane region" description="Helical" evidence="1">
    <location>
        <begin position="199"/>
        <end position="222"/>
    </location>
</feature>
<feature type="transmembrane region" description="Helical" evidence="1">
    <location>
        <begin position="6"/>
        <end position="28"/>
    </location>
</feature>